<organism evidence="3 4">
    <name type="scientific">Paramagnetospirillum marisnigri</name>
    <dbReference type="NCBI Taxonomy" id="1285242"/>
    <lineage>
        <taxon>Bacteria</taxon>
        <taxon>Pseudomonadati</taxon>
        <taxon>Pseudomonadota</taxon>
        <taxon>Alphaproteobacteria</taxon>
        <taxon>Rhodospirillales</taxon>
        <taxon>Magnetospirillaceae</taxon>
        <taxon>Paramagnetospirillum</taxon>
    </lineage>
</organism>
<feature type="region of interest" description="Disordered" evidence="1">
    <location>
        <begin position="1"/>
        <end position="21"/>
    </location>
</feature>
<proteinExistence type="predicted"/>
<dbReference type="Proteomes" id="UP000078428">
    <property type="component" value="Unassembled WGS sequence"/>
</dbReference>
<feature type="region of interest" description="Disordered" evidence="1">
    <location>
        <begin position="58"/>
        <end position="168"/>
    </location>
</feature>
<keyword evidence="2" id="KW-1133">Transmembrane helix</keyword>
<comment type="caution">
    <text evidence="3">The sequence shown here is derived from an EMBL/GenBank/DDBJ whole genome shotgun (WGS) entry which is preliminary data.</text>
</comment>
<dbReference type="AlphaFoldDB" id="A0A178MWH3"/>
<keyword evidence="2" id="KW-0812">Transmembrane</keyword>
<name>A0A178MWH3_9PROT</name>
<feature type="compositionally biased region" description="Pro residues" evidence="1">
    <location>
        <begin position="118"/>
        <end position="130"/>
    </location>
</feature>
<dbReference type="Gene3D" id="3.30.1150.10">
    <property type="match status" value="1"/>
</dbReference>
<protein>
    <recommendedName>
        <fullName evidence="5">Energy transducer TonB</fullName>
    </recommendedName>
</protein>
<evidence type="ECO:0000313" key="3">
    <source>
        <dbReference type="EMBL" id="OAN53746.1"/>
    </source>
</evidence>
<sequence>MAGSRLPGDVPPMTEDSLDRRPGLSMGLALSLLLHLLLVLAIRYADLLQFEIPEQPPTTEVEIVREEPKPQPPKQAEPKPEPPKPPPEPPKPPPEPPKPPPEPPKPKPEPPKPKPEPPKPTPVPRPPPPQLQTAPLAEKSSAPKQTPSEPGISLERRTTPPPGGLSQSAQDKILAQILRMWHYDVDRFRGSDLVINMTITIQADGTLGDYMHKNAPWKPEAVIGGYDRLAPAMKQVLESMLLALKLSQPLSLPPDDGKGWPRRMTISFRPGDL</sequence>
<keyword evidence="2" id="KW-0472">Membrane</keyword>
<dbReference type="EMBL" id="LWQT01000039">
    <property type="protein sequence ID" value="OAN53746.1"/>
    <property type="molecule type" value="Genomic_DNA"/>
</dbReference>
<dbReference type="PRINTS" id="PR01217">
    <property type="entry name" value="PRICHEXTENSN"/>
</dbReference>
<reference evidence="3 4" key="1">
    <citation type="submission" date="2016-04" db="EMBL/GenBank/DDBJ databases">
        <title>Draft genome sequence of freshwater magnetotactic bacteria Magnetospirillum marisnigri SP-1 and Magnetospirillum moscoviense BB-1.</title>
        <authorList>
            <person name="Koziaeva V."/>
            <person name="Dziuba M.V."/>
            <person name="Ivanov T.M."/>
            <person name="Kuznetsov B."/>
            <person name="Grouzdev D.S."/>
        </authorList>
    </citation>
    <scope>NUCLEOTIDE SEQUENCE [LARGE SCALE GENOMIC DNA]</scope>
    <source>
        <strain evidence="3 4">SP-1</strain>
    </source>
</reference>
<dbReference type="STRING" id="1285242.A6A04_14190"/>
<evidence type="ECO:0000256" key="2">
    <source>
        <dbReference type="SAM" id="Phobius"/>
    </source>
</evidence>
<gene>
    <name evidence="3" type="ORF">A6A04_14190</name>
</gene>
<evidence type="ECO:0008006" key="5">
    <source>
        <dbReference type="Google" id="ProtNLM"/>
    </source>
</evidence>
<evidence type="ECO:0000256" key="1">
    <source>
        <dbReference type="SAM" id="MobiDB-lite"/>
    </source>
</evidence>
<feature type="compositionally biased region" description="Basic and acidic residues" evidence="1">
    <location>
        <begin position="104"/>
        <end position="117"/>
    </location>
</feature>
<keyword evidence="4" id="KW-1185">Reference proteome</keyword>
<accession>A0A178MWH3</accession>
<evidence type="ECO:0000313" key="4">
    <source>
        <dbReference type="Proteomes" id="UP000078428"/>
    </source>
</evidence>
<feature type="transmembrane region" description="Helical" evidence="2">
    <location>
        <begin position="23"/>
        <end position="42"/>
    </location>
</feature>
<feature type="compositionally biased region" description="Pro residues" evidence="1">
    <location>
        <begin position="83"/>
        <end position="103"/>
    </location>
</feature>